<dbReference type="eggNOG" id="KOG1479">
    <property type="taxonomic scope" value="Eukaryota"/>
</dbReference>
<protein>
    <recommendedName>
        <fullName evidence="10">Nucleoside transporter</fullName>
    </recommendedName>
</protein>
<dbReference type="PANTHER" id="PTHR10332:SF88">
    <property type="entry name" value="EQUILIBRATIVE NUCLEOSIDE TRANSPORTER 1, ISOFORM A"/>
    <property type="match status" value="1"/>
</dbReference>
<dbReference type="HOGENOM" id="CLU_021611_3_0_1"/>
<evidence type="ECO:0000256" key="5">
    <source>
        <dbReference type="ARBA" id="ARBA00022989"/>
    </source>
</evidence>
<proteinExistence type="inferred from homology"/>
<feature type="transmembrane region" description="Helical" evidence="7">
    <location>
        <begin position="433"/>
        <end position="460"/>
    </location>
</feature>
<evidence type="ECO:0000256" key="4">
    <source>
        <dbReference type="ARBA" id="ARBA00022692"/>
    </source>
</evidence>
<evidence type="ECO:0008006" key="10">
    <source>
        <dbReference type="Google" id="ProtNLM"/>
    </source>
</evidence>
<sequence length="461" mass="51048">MAQHLSTDSLSSSTPPVPSFPHDPVVFRFAAITITLSQLRYLTFSLIGIALLWPWNAFLSASAYYGERFSHTLSLIKIYSSTMMTVSTLTSTVYTYYLSQVQKGVNYRARIYMGLSLTVGVFVVMAFSCISWWFITMEDTVFFVGLMAMVFMASIATGLAQNGTMATVNVLGSIYANAVMVGQAIAGVLPSIALIISILVVGEHTTEASGPRKDYGVFVYYITASLVALVSMSLLWWVNVYKSHNQYRLLNETLEGEQSIDSSANDVDEPEIQQNYVSFGVLWSKLKFIVSSIFFTFAVTLIFPVFASTVESVNYDSNFRLFKKDIFIPFSFLVWNLGDLLGRIWCGAPGSRFLINKPSKLITYSLARLVFIPLFLTCNIHPYTSASQSSALINSDLWYLMLQMLFGLSNGQLCTSCFMIVGNFCDTDDEKEAAGGFTAVFLSVGLAFGSVFSYLLVIAIN</sequence>
<evidence type="ECO:0000256" key="7">
    <source>
        <dbReference type="SAM" id="Phobius"/>
    </source>
</evidence>
<evidence type="ECO:0000313" key="9">
    <source>
        <dbReference type="Proteomes" id="UP000000707"/>
    </source>
</evidence>
<feature type="transmembrane region" description="Helical" evidence="7">
    <location>
        <begin position="218"/>
        <end position="238"/>
    </location>
</feature>
<feature type="transmembrane region" description="Helical" evidence="7">
    <location>
        <begin position="326"/>
        <end position="346"/>
    </location>
</feature>
<name>G3B797_CANTC</name>
<feature type="transmembrane region" description="Helical" evidence="7">
    <location>
        <begin position="366"/>
        <end position="385"/>
    </location>
</feature>
<feature type="transmembrane region" description="Helical" evidence="7">
    <location>
        <begin position="288"/>
        <end position="306"/>
    </location>
</feature>
<evidence type="ECO:0000256" key="6">
    <source>
        <dbReference type="ARBA" id="ARBA00023136"/>
    </source>
</evidence>
<keyword evidence="6 7" id="KW-0472">Membrane</keyword>
<accession>G3B797</accession>
<feature type="transmembrane region" description="Helical" evidence="7">
    <location>
        <begin position="78"/>
        <end position="99"/>
    </location>
</feature>
<organism evidence="9">
    <name type="scientific">Candida tenuis (strain ATCC 10573 / BCRC 21748 / CBS 615 / JCM 9827 / NBRC 10315 / NRRL Y-1498 / VKM Y-70)</name>
    <name type="common">Yeast</name>
    <name type="synonym">Yamadazyma tenuis</name>
    <dbReference type="NCBI Taxonomy" id="590646"/>
    <lineage>
        <taxon>Eukaryota</taxon>
        <taxon>Fungi</taxon>
        <taxon>Dikarya</taxon>
        <taxon>Ascomycota</taxon>
        <taxon>Saccharomycotina</taxon>
        <taxon>Pichiomycetes</taxon>
        <taxon>Debaryomycetaceae</taxon>
        <taxon>Yamadazyma</taxon>
    </lineage>
</organism>
<feature type="transmembrane region" description="Helical" evidence="7">
    <location>
        <begin position="111"/>
        <end position="135"/>
    </location>
</feature>
<comment type="similarity">
    <text evidence="2">Belongs to the SLC29A/ENT transporter (TC 2.A.57) family.</text>
</comment>
<dbReference type="Proteomes" id="UP000000707">
    <property type="component" value="Unassembled WGS sequence"/>
</dbReference>
<dbReference type="EMBL" id="GL996527">
    <property type="protein sequence ID" value="EGV61603.1"/>
    <property type="molecule type" value="Genomic_DNA"/>
</dbReference>
<dbReference type="GO" id="GO:0000329">
    <property type="term" value="C:fungal-type vacuole membrane"/>
    <property type="evidence" value="ECO:0007669"/>
    <property type="project" value="TreeGrafter"/>
</dbReference>
<evidence type="ECO:0000256" key="2">
    <source>
        <dbReference type="ARBA" id="ARBA00007965"/>
    </source>
</evidence>
<dbReference type="GO" id="GO:0005886">
    <property type="term" value="C:plasma membrane"/>
    <property type="evidence" value="ECO:0007669"/>
    <property type="project" value="TreeGrafter"/>
</dbReference>
<feature type="transmembrane region" description="Helical" evidence="7">
    <location>
        <begin position="141"/>
        <end position="162"/>
    </location>
</feature>
<keyword evidence="9" id="KW-1185">Reference proteome</keyword>
<dbReference type="PANTHER" id="PTHR10332">
    <property type="entry name" value="EQUILIBRATIVE NUCLEOSIDE TRANSPORTER"/>
    <property type="match status" value="1"/>
</dbReference>
<evidence type="ECO:0000256" key="1">
    <source>
        <dbReference type="ARBA" id="ARBA00004141"/>
    </source>
</evidence>
<reference evidence="8 9" key="1">
    <citation type="journal article" date="2011" name="Proc. Natl. Acad. Sci. U.S.A.">
        <title>Comparative genomics of xylose-fermenting fungi for enhanced biofuel production.</title>
        <authorList>
            <person name="Wohlbach D.J."/>
            <person name="Kuo A."/>
            <person name="Sato T.K."/>
            <person name="Potts K.M."/>
            <person name="Salamov A.A."/>
            <person name="LaButti K.M."/>
            <person name="Sun H."/>
            <person name="Clum A."/>
            <person name="Pangilinan J.L."/>
            <person name="Lindquist E.A."/>
            <person name="Lucas S."/>
            <person name="Lapidus A."/>
            <person name="Jin M."/>
            <person name="Gunawan C."/>
            <person name="Balan V."/>
            <person name="Dale B.E."/>
            <person name="Jeffries T.W."/>
            <person name="Zinkel R."/>
            <person name="Barry K.W."/>
            <person name="Grigoriev I.V."/>
            <person name="Gasch A.P."/>
        </authorList>
    </citation>
    <scope>NUCLEOTIDE SEQUENCE [LARGE SCALE GENOMIC DNA]</scope>
    <source>
        <strain evidence="9">ATCC 10573 / BCRC 21748 / CBS 615 / JCM 9827 / NBRC 10315 / NRRL Y-1498 / VKM Y-70</strain>
    </source>
</reference>
<dbReference type="OrthoDB" id="46396at2759"/>
<feature type="transmembrane region" description="Helical" evidence="7">
    <location>
        <begin position="41"/>
        <end position="66"/>
    </location>
</feature>
<keyword evidence="4 7" id="KW-0812">Transmembrane</keyword>
<dbReference type="InterPro" id="IPR002259">
    <property type="entry name" value="Eqnu_transpt"/>
</dbReference>
<evidence type="ECO:0000256" key="3">
    <source>
        <dbReference type="ARBA" id="ARBA00022448"/>
    </source>
</evidence>
<dbReference type="AlphaFoldDB" id="G3B797"/>
<comment type="subcellular location">
    <subcellularLocation>
        <location evidence="1">Membrane</location>
        <topology evidence="1">Multi-pass membrane protein</topology>
    </subcellularLocation>
</comment>
<keyword evidence="3" id="KW-0813">Transport</keyword>
<dbReference type="GO" id="GO:0034257">
    <property type="term" value="F:nicotinamide riboside transmembrane transporter activity"/>
    <property type="evidence" value="ECO:0007669"/>
    <property type="project" value="TreeGrafter"/>
</dbReference>
<dbReference type="KEGG" id="cten:18247701"/>
<feature type="transmembrane region" description="Helical" evidence="7">
    <location>
        <begin position="174"/>
        <end position="198"/>
    </location>
</feature>
<dbReference type="STRING" id="590646.G3B797"/>
<dbReference type="PIRSF" id="PIRSF016379">
    <property type="entry name" value="ENT"/>
    <property type="match status" value="1"/>
</dbReference>
<keyword evidence="5 7" id="KW-1133">Transmembrane helix</keyword>
<evidence type="ECO:0000313" key="8">
    <source>
        <dbReference type="EMBL" id="EGV61603.1"/>
    </source>
</evidence>
<gene>
    <name evidence="8" type="ORF">CANTEDRAFT_115061</name>
</gene>
<dbReference type="GO" id="GO:0015205">
    <property type="term" value="F:nucleobase transmembrane transporter activity"/>
    <property type="evidence" value="ECO:0007669"/>
    <property type="project" value="TreeGrafter"/>
</dbReference>
<dbReference type="GeneID" id="18247701"/>
<dbReference type="PRINTS" id="PR01130">
    <property type="entry name" value="DERENTRNSPRT"/>
</dbReference>
<dbReference type="Pfam" id="PF01733">
    <property type="entry name" value="Nucleoside_tran"/>
    <property type="match status" value="1"/>
</dbReference>
<feature type="transmembrane region" description="Helical" evidence="7">
    <location>
        <begin position="397"/>
        <end position="421"/>
    </location>
</feature>